<dbReference type="NCBIfam" id="TIGR01351">
    <property type="entry name" value="adk"/>
    <property type="match status" value="1"/>
</dbReference>
<protein>
    <recommendedName>
        <fullName evidence="5 7">Adenylate kinase</fullName>
        <shortName evidence="5">AK</shortName>
        <ecNumber evidence="5 7">2.7.4.3</ecNumber>
    </recommendedName>
    <alternativeName>
        <fullName evidence="5">ATP-AMP transphosphorylase</fullName>
    </alternativeName>
    <alternativeName>
        <fullName evidence="5">ATP:AMP phosphotransferase</fullName>
    </alternativeName>
    <alternativeName>
        <fullName evidence="5">Adenylate monophosphate kinase</fullName>
    </alternativeName>
</protein>
<dbReference type="Pfam" id="PF05191">
    <property type="entry name" value="ADK_lid"/>
    <property type="match status" value="1"/>
</dbReference>
<dbReference type="HAMAP" id="MF_00235">
    <property type="entry name" value="Adenylate_kinase_Adk"/>
    <property type="match status" value="1"/>
</dbReference>
<feature type="binding site" evidence="5">
    <location>
        <position position="130"/>
    </location>
    <ligand>
        <name>Zn(2+)</name>
        <dbReference type="ChEBI" id="CHEBI:29105"/>
        <note>structural</note>
    </ligand>
</feature>
<evidence type="ECO:0000259" key="8">
    <source>
        <dbReference type="Pfam" id="PF05191"/>
    </source>
</evidence>
<dbReference type="SUPFAM" id="SSF52540">
    <property type="entry name" value="P-loop containing nucleoside triphosphate hydrolases"/>
    <property type="match status" value="1"/>
</dbReference>
<dbReference type="STRING" id="1817895.AUJ95_00485"/>
<feature type="binding site" evidence="5">
    <location>
        <position position="160"/>
    </location>
    <ligand>
        <name>AMP</name>
        <dbReference type="ChEBI" id="CHEBI:456215"/>
    </ligand>
</feature>
<dbReference type="InterPro" id="IPR033690">
    <property type="entry name" value="Adenylat_kinase_CS"/>
</dbReference>
<feature type="binding site" evidence="5">
    <location>
        <position position="127"/>
    </location>
    <ligand>
        <name>ATP</name>
        <dbReference type="ChEBI" id="CHEBI:30616"/>
    </ligand>
</feature>
<feature type="binding site" evidence="5">
    <location>
        <position position="199"/>
    </location>
    <ligand>
        <name>ATP</name>
        <dbReference type="ChEBI" id="CHEBI:30616"/>
    </ligand>
</feature>
<keyword evidence="3 5" id="KW-0547">Nucleotide-binding</keyword>
<dbReference type="EMBL" id="MNYI01000013">
    <property type="protein sequence ID" value="OIP43568.1"/>
    <property type="molecule type" value="Genomic_DNA"/>
</dbReference>
<evidence type="ECO:0000313" key="10">
    <source>
        <dbReference type="Proteomes" id="UP000183085"/>
    </source>
</evidence>
<gene>
    <name evidence="5" type="primary">adk</name>
    <name evidence="9" type="ORF">AUJ95_00485</name>
</gene>
<dbReference type="Gene3D" id="3.40.50.300">
    <property type="entry name" value="P-loop containing nucleotide triphosphate hydrolases"/>
    <property type="match status" value="1"/>
</dbReference>
<name>A0A1J5ELD2_9BACT</name>
<feature type="domain" description="Adenylate kinase active site lid" evidence="8">
    <location>
        <begin position="127"/>
        <end position="162"/>
    </location>
</feature>
<dbReference type="GO" id="GO:0005737">
    <property type="term" value="C:cytoplasm"/>
    <property type="evidence" value="ECO:0007669"/>
    <property type="project" value="UniProtKB-SubCell"/>
</dbReference>
<feature type="binding site" evidence="5">
    <location>
        <begin position="10"/>
        <end position="15"/>
    </location>
    <ligand>
        <name>ATP</name>
        <dbReference type="ChEBI" id="CHEBI:30616"/>
    </ligand>
</feature>
<evidence type="ECO:0000313" key="9">
    <source>
        <dbReference type="EMBL" id="OIP43568.1"/>
    </source>
</evidence>
<dbReference type="Proteomes" id="UP000183085">
    <property type="component" value="Unassembled WGS sequence"/>
</dbReference>
<keyword evidence="5" id="KW-0479">Metal-binding</keyword>
<feature type="binding site" evidence="5">
    <location>
        <position position="171"/>
    </location>
    <ligand>
        <name>AMP</name>
        <dbReference type="ChEBI" id="CHEBI:456215"/>
    </ligand>
</feature>
<dbReference type="AlphaFoldDB" id="A0A1J5ELD2"/>
<dbReference type="GO" id="GO:0008270">
    <property type="term" value="F:zinc ion binding"/>
    <property type="evidence" value="ECO:0007669"/>
    <property type="project" value="UniProtKB-UniRule"/>
</dbReference>
<keyword evidence="1 5" id="KW-0808">Transferase</keyword>
<dbReference type="PANTHER" id="PTHR23359">
    <property type="entry name" value="NUCLEOTIDE KINASE"/>
    <property type="match status" value="1"/>
</dbReference>
<dbReference type="InterPro" id="IPR027417">
    <property type="entry name" value="P-loop_NTPase"/>
</dbReference>
<dbReference type="NCBIfam" id="NF011100">
    <property type="entry name" value="PRK14527.1"/>
    <property type="match status" value="1"/>
</dbReference>
<comment type="caution">
    <text evidence="9">The sequence shown here is derived from an EMBL/GenBank/DDBJ whole genome shotgun (WGS) entry which is preliminary data.</text>
</comment>
<comment type="catalytic activity">
    <reaction evidence="5 7">
        <text>AMP + ATP = 2 ADP</text>
        <dbReference type="Rhea" id="RHEA:12973"/>
        <dbReference type="ChEBI" id="CHEBI:30616"/>
        <dbReference type="ChEBI" id="CHEBI:456215"/>
        <dbReference type="ChEBI" id="CHEBI:456216"/>
        <dbReference type="EC" id="2.7.4.3"/>
    </reaction>
</comment>
<feature type="region of interest" description="LID" evidence="5">
    <location>
        <begin position="126"/>
        <end position="163"/>
    </location>
</feature>
<proteinExistence type="inferred from homology"/>
<evidence type="ECO:0000256" key="1">
    <source>
        <dbReference type="ARBA" id="ARBA00022679"/>
    </source>
</evidence>
<feature type="region of interest" description="NMP" evidence="5">
    <location>
        <begin position="30"/>
        <end position="59"/>
    </location>
</feature>
<accession>A0A1J5ELD2</accession>
<feature type="binding site" evidence="5">
    <location>
        <position position="133"/>
    </location>
    <ligand>
        <name>Zn(2+)</name>
        <dbReference type="ChEBI" id="CHEBI:29105"/>
        <note>structural</note>
    </ligand>
</feature>
<dbReference type="PRINTS" id="PR00094">
    <property type="entry name" value="ADENYLTKNASE"/>
</dbReference>
<dbReference type="GO" id="GO:0004017">
    <property type="term" value="F:AMP kinase activity"/>
    <property type="evidence" value="ECO:0007669"/>
    <property type="project" value="UniProtKB-UniRule"/>
</dbReference>
<comment type="pathway">
    <text evidence="5">Purine metabolism; AMP biosynthesis via salvage pathway; AMP from ADP: step 1/1.</text>
</comment>
<organism evidence="9 10">
    <name type="scientific">Candidatus Desantisbacteria bacterium CG2_30_40_21</name>
    <dbReference type="NCBI Taxonomy" id="1817895"/>
    <lineage>
        <taxon>Bacteria</taxon>
        <taxon>Candidatus Desantisiibacteriota</taxon>
    </lineage>
</organism>
<dbReference type="GO" id="GO:0044209">
    <property type="term" value="P:AMP salvage"/>
    <property type="evidence" value="ECO:0007669"/>
    <property type="project" value="UniProtKB-UniRule"/>
</dbReference>
<keyword evidence="4 5" id="KW-0418">Kinase</keyword>
<keyword evidence="5 7" id="KW-0067">ATP-binding</keyword>
<keyword evidence="2 5" id="KW-0545">Nucleotide biosynthesis</keyword>
<dbReference type="NCBIfam" id="NF001380">
    <property type="entry name" value="PRK00279.1-2"/>
    <property type="match status" value="1"/>
</dbReference>
<dbReference type="Pfam" id="PF00406">
    <property type="entry name" value="ADK"/>
    <property type="match status" value="1"/>
</dbReference>
<comment type="subcellular location">
    <subcellularLocation>
        <location evidence="5 7">Cytoplasm</location>
    </subcellularLocation>
</comment>
<dbReference type="PROSITE" id="PS00113">
    <property type="entry name" value="ADENYLATE_KINASE"/>
    <property type="match status" value="1"/>
</dbReference>
<feature type="binding site" evidence="5">
    <location>
        <position position="92"/>
    </location>
    <ligand>
        <name>AMP</name>
        <dbReference type="ChEBI" id="CHEBI:456215"/>
    </ligand>
</feature>
<feature type="binding site" evidence="5">
    <location>
        <begin position="57"/>
        <end position="59"/>
    </location>
    <ligand>
        <name>AMP</name>
        <dbReference type="ChEBI" id="CHEBI:456215"/>
    </ligand>
</feature>
<evidence type="ECO:0000256" key="4">
    <source>
        <dbReference type="ARBA" id="ARBA00022777"/>
    </source>
</evidence>
<feature type="binding site" evidence="5">
    <location>
        <position position="36"/>
    </location>
    <ligand>
        <name>AMP</name>
        <dbReference type="ChEBI" id="CHEBI:456215"/>
    </ligand>
</feature>
<dbReference type="EC" id="2.7.4.3" evidence="5 7"/>
<evidence type="ECO:0000256" key="6">
    <source>
        <dbReference type="RuleBase" id="RU003330"/>
    </source>
</evidence>
<dbReference type="CDD" id="cd01428">
    <property type="entry name" value="ADK"/>
    <property type="match status" value="1"/>
</dbReference>
<reference evidence="9 10" key="1">
    <citation type="journal article" date="2016" name="Environ. Microbiol.">
        <title>Genomic resolution of a cold subsurface aquifer community provides metabolic insights for novel microbes adapted to high CO concentrations.</title>
        <authorList>
            <person name="Probst A.J."/>
            <person name="Castelle C.J."/>
            <person name="Singh A."/>
            <person name="Brown C.T."/>
            <person name="Anantharaman K."/>
            <person name="Sharon I."/>
            <person name="Hug L.A."/>
            <person name="Burstein D."/>
            <person name="Emerson J.B."/>
            <person name="Thomas B.C."/>
            <person name="Banfield J.F."/>
        </authorList>
    </citation>
    <scope>NUCLEOTIDE SEQUENCE [LARGE SCALE GENOMIC DNA]</scope>
    <source>
        <strain evidence="9">CG2_30_40_21</strain>
    </source>
</reference>
<feature type="binding site" evidence="5">
    <location>
        <position position="31"/>
    </location>
    <ligand>
        <name>AMP</name>
        <dbReference type="ChEBI" id="CHEBI:456215"/>
    </ligand>
</feature>
<dbReference type="NCBIfam" id="NF001381">
    <property type="entry name" value="PRK00279.1-3"/>
    <property type="match status" value="1"/>
</dbReference>
<comment type="caution">
    <text evidence="5">Lacks conserved residue(s) required for the propagation of feature annotation.</text>
</comment>
<feature type="binding site" evidence="5">
    <location>
        <begin position="85"/>
        <end position="88"/>
    </location>
    <ligand>
        <name>AMP</name>
        <dbReference type="ChEBI" id="CHEBI:456215"/>
    </ligand>
</feature>
<evidence type="ECO:0000256" key="3">
    <source>
        <dbReference type="ARBA" id="ARBA00022741"/>
    </source>
</evidence>
<sequence>MRVIFLGPPGSGKGTQASRLSERFGIPQISTGDILRNAIVNKIGLGIKAKEYMDKGELVPDDVIIGIVGDRVNQQDCENGFILDGFPRTVVQAESFDKMTEEMSIPVDVVLSLNVNEEMVVKRLCGRMVCKDCSTNYHIDFNLPKKKGICDQCSGKLYHRPDDEEDVVRNRLRVYKETTEPLIDYYQQKGLLRAIDGEEKIENIFKQLVSVLEVM</sequence>
<comment type="similarity">
    <text evidence="5 6">Belongs to the adenylate kinase family.</text>
</comment>
<dbReference type="FunFam" id="3.40.50.300:FF:000106">
    <property type="entry name" value="Adenylate kinase mitochondrial"/>
    <property type="match status" value="1"/>
</dbReference>
<evidence type="ECO:0000256" key="7">
    <source>
        <dbReference type="RuleBase" id="RU003331"/>
    </source>
</evidence>
<dbReference type="InterPro" id="IPR000850">
    <property type="entry name" value="Adenylat/UMP-CMP_kin"/>
</dbReference>
<keyword evidence="5" id="KW-0963">Cytoplasm</keyword>
<evidence type="ECO:0000256" key="5">
    <source>
        <dbReference type="HAMAP-Rule" id="MF_00235"/>
    </source>
</evidence>
<comment type="subunit">
    <text evidence="5 7">Monomer.</text>
</comment>
<feature type="binding site" evidence="5">
    <location>
        <position position="153"/>
    </location>
    <ligand>
        <name>Zn(2+)</name>
        <dbReference type="ChEBI" id="CHEBI:29105"/>
        <note>structural</note>
    </ligand>
</feature>
<feature type="binding site" evidence="5">
    <location>
        <position position="150"/>
    </location>
    <ligand>
        <name>Zn(2+)</name>
        <dbReference type="ChEBI" id="CHEBI:29105"/>
        <note>structural</note>
    </ligand>
</feature>
<evidence type="ECO:0000256" key="2">
    <source>
        <dbReference type="ARBA" id="ARBA00022727"/>
    </source>
</evidence>
<comment type="domain">
    <text evidence="5">Consists of three domains, a large central CORE domain and two small peripheral domains, NMPbind and LID, which undergo movements during catalysis. The LID domain closes over the site of phosphoryl transfer upon ATP binding. Assembling and dissambling the active center during each catalytic cycle provides an effective means to prevent ATP hydrolysis. Some bacteria have evolved a zinc-coordinating structure that stabilizes the LID domain.</text>
</comment>
<dbReference type="InterPro" id="IPR007862">
    <property type="entry name" value="Adenylate_kinase_lid-dom"/>
</dbReference>
<keyword evidence="5" id="KW-0862">Zinc</keyword>
<comment type="function">
    <text evidence="5">Catalyzes the reversible transfer of the terminal phosphate group between ATP and AMP. Plays an important role in cellular energy homeostasis and in adenine nucleotide metabolism.</text>
</comment>
<dbReference type="GO" id="GO:0005524">
    <property type="term" value="F:ATP binding"/>
    <property type="evidence" value="ECO:0007669"/>
    <property type="project" value="UniProtKB-UniRule"/>
</dbReference>
<dbReference type="UniPathway" id="UPA00588">
    <property type="reaction ID" value="UER00649"/>
</dbReference>
<dbReference type="InterPro" id="IPR006259">
    <property type="entry name" value="Adenyl_kin_sub"/>
</dbReference>